<dbReference type="Proteomes" id="UP000247498">
    <property type="component" value="Unassembled WGS sequence"/>
</dbReference>
<reference evidence="2 3" key="1">
    <citation type="journal article" date="2018" name="Sci. Rep.">
        <title>Raphidocelis subcapitata (=Pseudokirchneriella subcapitata) provides an insight into genome evolution and environmental adaptations in the Sphaeropleales.</title>
        <authorList>
            <person name="Suzuki S."/>
            <person name="Yamaguchi H."/>
            <person name="Nakajima N."/>
            <person name="Kawachi M."/>
        </authorList>
    </citation>
    <scope>NUCLEOTIDE SEQUENCE [LARGE SCALE GENOMIC DNA]</scope>
    <source>
        <strain evidence="2 3">NIES-35</strain>
    </source>
</reference>
<sequence>MEVEAAPAAAAPRAGADCGGDAPTGPAAGSGKAPAPAAAAAAAAASLLAGRPGFPRGLRVLLVDGAAAPRAEAQAQLEALGYVVTPCACLDEAAALVAARGRAEAAPSQQDQQQQDQQQQQQPPPGTPNSSQDSCGDSAAAAASSADAPGAAAAAAAAQPFDVALADVGGGGLCRGPAAALAGALAAADVPLVLMGAGCGAAWVRDGVVSLGAADVLERPLSSLKLRNLWQHTVRRAMARQAGCLGCARRRAVVAVRGRAAAGASPGAPASPPPSPAAPAPAPAPTPAAGAAPPAPPRAGAAAAAEGGRGLCSPAGCALAGCFEEEDLTADLTALFMGPLEAGDDLDAAADLVAGCMVADPPAGDAAAAAVAALLLPGSPLPPRPRPRARAGGAGAAPALRVGHESAAAPGGASPLSASLGPAGVSASDLSCGTAVAVPAAAVPPPPWGLPPLPPPPPSAAAGGGGAAAPHMGMPMLCGPQPPPGSVSVGMCQPWMFPWGPMAMAAPPPGAAAGMVWGMPMPSVATAPGIVVSRPPAQAGARGGGGAAAP</sequence>
<feature type="region of interest" description="Disordered" evidence="1">
    <location>
        <begin position="263"/>
        <end position="302"/>
    </location>
</feature>
<feature type="compositionally biased region" description="Pro residues" evidence="1">
    <location>
        <begin position="449"/>
        <end position="459"/>
    </location>
</feature>
<accession>A0A2V0PJU8</accession>
<feature type="region of interest" description="Disordered" evidence="1">
    <location>
        <begin position="1"/>
        <end position="33"/>
    </location>
</feature>
<feature type="region of interest" description="Disordered" evidence="1">
    <location>
        <begin position="381"/>
        <end position="400"/>
    </location>
</feature>
<proteinExistence type="predicted"/>
<evidence type="ECO:0008006" key="4">
    <source>
        <dbReference type="Google" id="ProtNLM"/>
    </source>
</evidence>
<dbReference type="EMBL" id="BDRX01000103">
    <property type="protein sequence ID" value="GBF97587.1"/>
    <property type="molecule type" value="Genomic_DNA"/>
</dbReference>
<comment type="caution">
    <text evidence="2">The sequence shown here is derived from an EMBL/GenBank/DDBJ whole genome shotgun (WGS) entry which is preliminary data.</text>
</comment>
<feature type="compositionally biased region" description="Low complexity" evidence="1">
    <location>
        <begin position="287"/>
        <end position="302"/>
    </location>
</feature>
<dbReference type="InParanoid" id="A0A2V0PJU8"/>
<dbReference type="AlphaFoldDB" id="A0A2V0PJU8"/>
<evidence type="ECO:0000313" key="3">
    <source>
        <dbReference type="Proteomes" id="UP000247498"/>
    </source>
</evidence>
<evidence type="ECO:0000256" key="1">
    <source>
        <dbReference type="SAM" id="MobiDB-lite"/>
    </source>
</evidence>
<feature type="region of interest" description="Disordered" evidence="1">
    <location>
        <begin position="449"/>
        <end position="468"/>
    </location>
</feature>
<name>A0A2V0PJU8_9CHLO</name>
<evidence type="ECO:0000313" key="2">
    <source>
        <dbReference type="EMBL" id="GBF97587.1"/>
    </source>
</evidence>
<feature type="compositionally biased region" description="Low complexity" evidence="1">
    <location>
        <begin position="130"/>
        <end position="142"/>
    </location>
</feature>
<protein>
    <recommendedName>
        <fullName evidence="4">Response regulatory domain-containing protein</fullName>
    </recommendedName>
</protein>
<feature type="region of interest" description="Disordered" evidence="1">
    <location>
        <begin position="101"/>
        <end position="142"/>
    </location>
</feature>
<feature type="compositionally biased region" description="Pro residues" evidence="1">
    <location>
        <begin position="269"/>
        <end position="286"/>
    </location>
</feature>
<dbReference type="STRING" id="307507.A0A2V0PJU8"/>
<keyword evidence="3" id="KW-1185">Reference proteome</keyword>
<gene>
    <name evidence="2" type="ORF">Rsub_10723</name>
</gene>
<organism evidence="2 3">
    <name type="scientific">Raphidocelis subcapitata</name>
    <dbReference type="NCBI Taxonomy" id="307507"/>
    <lineage>
        <taxon>Eukaryota</taxon>
        <taxon>Viridiplantae</taxon>
        <taxon>Chlorophyta</taxon>
        <taxon>core chlorophytes</taxon>
        <taxon>Chlorophyceae</taxon>
        <taxon>CS clade</taxon>
        <taxon>Sphaeropleales</taxon>
        <taxon>Selenastraceae</taxon>
        <taxon>Raphidocelis</taxon>
    </lineage>
</organism>
<feature type="compositionally biased region" description="Low complexity" evidence="1">
    <location>
        <begin position="101"/>
        <end position="121"/>
    </location>
</feature>